<dbReference type="InterPro" id="IPR000701">
    <property type="entry name" value="SuccDH_FuR_B_TM-su"/>
</dbReference>
<organism evidence="9 10">
    <name type="scientific">Aspergillus puulaauensis</name>
    <dbReference type="NCBI Taxonomy" id="1220207"/>
    <lineage>
        <taxon>Eukaryota</taxon>
        <taxon>Fungi</taxon>
        <taxon>Dikarya</taxon>
        <taxon>Ascomycota</taxon>
        <taxon>Pezizomycotina</taxon>
        <taxon>Eurotiomycetes</taxon>
        <taxon>Eurotiomycetidae</taxon>
        <taxon>Eurotiales</taxon>
        <taxon>Aspergillaceae</taxon>
        <taxon>Aspergillus</taxon>
    </lineage>
</organism>
<dbReference type="OrthoDB" id="588261at2759"/>
<evidence type="ECO:0000256" key="2">
    <source>
        <dbReference type="ARBA" id="ARBA00022617"/>
    </source>
</evidence>
<accession>A0A7R8AJZ6</accession>
<reference evidence="9" key="1">
    <citation type="submission" date="2021-01" db="EMBL/GenBank/DDBJ databases">
        <authorList>
            <consortium name="Aspergillus puulaauensis MK2 genome sequencing consortium"/>
            <person name="Kazuki M."/>
            <person name="Futagami T."/>
        </authorList>
    </citation>
    <scope>NUCLEOTIDE SEQUENCE</scope>
    <source>
        <strain evidence="9">MK2</strain>
    </source>
</reference>
<dbReference type="GeneID" id="64969978"/>
<evidence type="ECO:0000256" key="1">
    <source>
        <dbReference type="ARBA" id="ARBA00004141"/>
    </source>
</evidence>
<dbReference type="GO" id="GO:0005739">
    <property type="term" value="C:mitochondrion"/>
    <property type="evidence" value="ECO:0007669"/>
    <property type="project" value="GOC"/>
</dbReference>
<evidence type="ECO:0000313" key="10">
    <source>
        <dbReference type="Proteomes" id="UP000654913"/>
    </source>
</evidence>
<dbReference type="PANTHER" id="PTHR10978">
    <property type="entry name" value="SUCCINATE DEHYDROGENASE CYTOCHROME B560 SUBUNIT"/>
    <property type="match status" value="1"/>
</dbReference>
<keyword evidence="5 8" id="KW-1133">Transmembrane helix</keyword>
<dbReference type="CDD" id="cd03499">
    <property type="entry name" value="SQR_TypeC_SdhC"/>
    <property type="match status" value="1"/>
</dbReference>
<proteinExistence type="predicted"/>
<dbReference type="Pfam" id="PF01127">
    <property type="entry name" value="Sdh_cyt"/>
    <property type="match status" value="1"/>
</dbReference>
<dbReference type="GO" id="GO:0006121">
    <property type="term" value="P:mitochondrial electron transport, succinate to ubiquinone"/>
    <property type="evidence" value="ECO:0007669"/>
    <property type="project" value="TreeGrafter"/>
</dbReference>
<evidence type="ECO:0000313" key="9">
    <source>
        <dbReference type="EMBL" id="BCS19973.1"/>
    </source>
</evidence>
<dbReference type="InterPro" id="IPR014314">
    <property type="entry name" value="Succ_DH_cytb556"/>
</dbReference>
<dbReference type="InterPro" id="IPR018495">
    <property type="entry name" value="Succ_DH_cyt_bsu_CS"/>
</dbReference>
<keyword evidence="10" id="KW-1185">Reference proteome</keyword>
<name>A0A7R8AJZ6_9EURO</name>
<dbReference type="Proteomes" id="UP000654913">
    <property type="component" value="Chromosome 2"/>
</dbReference>
<dbReference type="PANTHER" id="PTHR10978:SF5">
    <property type="entry name" value="SUCCINATE DEHYDROGENASE CYTOCHROME B560 SUBUNIT, MITOCHONDRIAL"/>
    <property type="match status" value="1"/>
</dbReference>
<dbReference type="GO" id="GO:0009055">
    <property type="term" value="F:electron transfer activity"/>
    <property type="evidence" value="ECO:0007669"/>
    <property type="project" value="InterPro"/>
</dbReference>
<evidence type="ECO:0000256" key="4">
    <source>
        <dbReference type="ARBA" id="ARBA00022723"/>
    </source>
</evidence>
<comment type="subcellular location">
    <subcellularLocation>
        <location evidence="1">Membrane</location>
        <topology evidence="1">Multi-pass membrane protein</topology>
    </subcellularLocation>
</comment>
<keyword evidence="6" id="KW-0408">Iron</keyword>
<evidence type="ECO:0000256" key="3">
    <source>
        <dbReference type="ARBA" id="ARBA00022692"/>
    </source>
</evidence>
<evidence type="ECO:0000256" key="5">
    <source>
        <dbReference type="ARBA" id="ARBA00022989"/>
    </source>
</evidence>
<gene>
    <name evidence="9" type="ORF">APUU_20405S</name>
</gene>
<dbReference type="GO" id="GO:0046872">
    <property type="term" value="F:metal ion binding"/>
    <property type="evidence" value="ECO:0007669"/>
    <property type="project" value="UniProtKB-KW"/>
</dbReference>
<dbReference type="Gene3D" id="1.20.1300.10">
    <property type="entry name" value="Fumarate reductase/succinate dehydrogenase, transmembrane subunit"/>
    <property type="match status" value="1"/>
</dbReference>
<dbReference type="PROSITE" id="PS01001">
    <property type="entry name" value="SDH_CYT_2"/>
    <property type="match status" value="1"/>
</dbReference>
<feature type="transmembrane region" description="Helical" evidence="8">
    <location>
        <begin position="187"/>
        <end position="205"/>
    </location>
</feature>
<keyword evidence="4" id="KW-0479">Metal-binding</keyword>
<keyword evidence="3 8" id="KW-0812">Transmembrane</keyword>
<dbReference type="NCBIfam" id="TIGR02970">
    <property type="entry name" value="succ_dehyd_cytB"/>
    <property type="match status" value="1"/>
</dbReference>
<protein>
    <recommendedName>
        <fullName evidence="11">Succinate dehydrogenase cytochrome b560 subunit</fullName>
    </recommendedName>
</protein>
<reference evidence="9" key="2">
    <citation type="submission" date="2021-02" db="EMBL/GenBank/DDBJ databases">
        <title>Aspergillus puulaauensis MK2 genome sequence.</title>
        <authorList>
            <person name="Futagami T."/>
            <person name="Mori K."/>
            <person name="Kadooka C."/>
            <person name="Tanaka T."/>
        </authorList>
    </citation>
    <scope>NUCLEOTIDE SEQUENCE</scope>
    <source>
        <strain evidence="9">MK2</strain>
    </source>
</reference>
<keyword evidence="7 8" id="KW-0472">Membrane</keyword>
<dbReference type="EMBL" id="AP024444">
    <property type="protein sequence ID" value="BCS19973.1"/>
    <property type="molecule type" value="Genomic_DNA"/>
</dbReference>
<evidence type="ECO:0000256" key="8">
    <source>
        <dbReference type="SAM" id="Phobius"/>
    </source>
</evidence>
<dbReference type="AlphaFoldDB" id="A0A7R8AJZ6"/>
<keyword evidence="2" id="KW-0349">Heme</keyword>
<sequence length="215" mass="23415">MKRPLLPGSPLSTPRSISSHTMFSTKLRPLQGCALYTHAGRGSVSHQCSRLPTWSTRRFASNLNKSPFTRPQSILAKQRLNRPVSPHLTIYQPQITWVVSIATRITGVALSGGLYLYATAYLLSPGVTGWNIGSESLVNAFGSLSPVSQFALKFAVALPFSFHSFNGIRHLIWDTGSMMTNQQVARSGWTVVGASVVAAFMLALWRPSGADRAVQ</sequence>
<evidence type="ECO:0000256" key="6">
    <source>
        <dbReference type="ARBA" id="ARBA00023004"/>
    </source>
</evidence>
<dbReference type="KEGG" id="apuu:APUU_20405S"/>
<dbReference type="InterPro" id="IPR034804">
    <property type="entry name" value="SQR/QFR_C/D"/>
</dbReference>
<dbReference type="RefSeq" id="XP_041552167.1">
    <property type="nucleotide sequence ID" value="XM_041699043.1"/>
</dbReference>
<dbReference type="GO" id="GO:0006099">
    <property type="term" value="P:tricarboxylic acid cycle"/>
    <property type="evidence" value="ECO:0007669"/>
    <property type="project" value="InterPro"/>
</dbReference>
<dbReference type="GO" id="GO:0016020">
    <property type="term" value="C:membrane"/>
    <property type="evidence" value="ECO:0007669"/>
    <property type="project" value="UniProtKB-SubCell"/>
</dbReference>
<evidence type="ECO:0008006" key="11">
    <source>
        <dbReference type="Google" id="ProtNLM"/>
    </source>
</evidence>
<evidence type="ECO:0000256" key="7">
    <source>
        <dbReference type="ARBA" id="ARBA00023136"/>
    </source>
</evidence>
<dbReference type="SUPFAM" id="SSF81343">
    <property type="entry name" value="Fumarate reductase respiratory complex transmembrane subunits"/>
    <property type="match status" value="1"/>
</dbReference>